<dbReference type="AlphaFoldDB" id="A0A9P4NKF3"/>
<dbReference type="InterPro" id="IPR036607">
    <property type="entry name" value="PRKCSH"/>
</dbReference>
<name>A0A9P4NKF3_9PEZI</name>
<keyword evidence="3" id="KW-0256">Endoplasmic reticulum</keyword>
<evidence type="ECO:0000256" key="2">
    <source>
        <dbReference type="ARBA" id="ARBA00022729"/>
    </source>
</evidence>
<evidence type="ECO:0000313" key="8">
    <source>
        <dbReference type="EMBL" id="KAF2425274.1"/>
    </source>
</evidence>
<dbReference type="InterPro" id="IPR044865">
    <property type="entry name" value="MRH_dom"/>
</dbReference>
<dbReference type="PANTHER" id="PTHR12630">
    <property type="entry name" value="N-LINKED OLIGOSACCHARIDE PROCESSING"/>
    <property type="match status" value="1"/>
</dbReference>
<feature type="signal peptide" evidence="6">
    <location>
        <begin position="1"/>
        <end position="19"/>
    </location>
</feature>
<dbReference type="SUPFAM" id="SSF50911">
    <property type="entry name" value="Mannose 6-phosphate receptor domain"/>
    <property type="match status" value="1"/>
</dbReference>
<protein>
    <recommendedName>
        <fullName evidence="1">Glucosidase 2 subunit beta</fullName>
    </recommendedName>
</protein>
<evidence type="ECO:0000313" key="9">
    <source>
        <dbReference type="Proteomes" id="UP000800235"/>
    </source>
</evidence>
<dbReference type="EMBL" id="MU007071">
    <property type="protein sequence ID" value="KAF2425274.1"/>
    <property type="molecule type" value="Genomic_DNA"/>
</dbReference>
<organism evidence="8 9">
    <name type="scientific">Tothia fuscella</name>
    <dbReference type="NCBI Taxonomy" id="1048955"/>
    <lineage>
        <taxon>Eukaryota</taxon>
        <taxon>Fungi</taxon>
        <taxon>Dikarya</taxon>
        <taxon>Ascomycota</taxon>
        <taxon>Pezizomycotina</taxon>
        <taxon>Dothideomycetes</taxon>
        <taxon>Pleosporomycetidae</taxon>
        <taxon>Venturiales</taxon>
        <taxon>Cylindrosympodiaceae</taxon>
        <taxon>Tothia</taxon>
    </lineage>
</organism>
<evidence type="ECO:0000259" key="7">
    <source>
        <dbReference type="PROSITE" id="PS51914"/>
    </source>
</evidence>
<dbReference type="InterPro" id="IPR009011">
    <property type="entry name" value="Man6P_isomerase_rcpt-bd_dom_sf"/>
</dbReference>
<evidence type="ECO:0000256" key="3">
    <source>
        <dbReference type="ARBA" id="ARBA00022824"/>
    </source>
</evidence>
<evidence type="ECO:0000256" key="4">
    <source>
        <dbReference type="ARBA" id="ARBA00023157"/>
    </source>
</evidence>
<dbReference type="OrthoDB" id="28322at2759"/>
<comment type="caution">
    <text evidence="8">The sequence shown here is derived from an EMBL/GenBank/DDBJ whole genome shotgun (WGS) entry which is preliminary data.</text>
</comment>
<feature type="coiled-coil region" evidence="5">
    <location>
        <begin position="231"/>
        <end position="265"/>
    </location>
</feature>
<dbReference type="GO" id="GO:0017177">
    <property type="term" value="C:glucosidase II complex"/>
    <property type="evidence" value="ECO:0007669"/>
    <property type="project" value="TreeGrafter"/>
</dbReference>
<keyword evidence="9" id="KW-1185">Reference proteome</keyword>
<dbReference type="InterPro" id="IPR028146">
    <property type="entry name" value="PRKCSH_N"/>
</dbReference>
<dbReference type="Proteomes" id="UP000800235">
    <property type="component" value="Unassembled WGS sequence"/>
</dbReference>
<dbReference type="Gene3D" id="2.70.130.10">
    <property type="entry name" value="Mannose-6-phosphate receptor binding domain"/>
    <property type="match status" value="1"/>
</dbReference>
<dbReference type="Pfam" id="PF12999">
    <property type="entry name" value="PRKCSH-like"/>
    <property type="match status" value="1"/>
</dbReference>
<evidence type="ECO:0000256" key="1">
    <source>
        <dbReference type="ARBA" id="ARBA00022387"/>
    </source>
</evidence>
<evidence type="ECO:0000256" key="6">
    <source>
        <dbReference type="SAM" id="SignalP"/>
    </source>
</evidence>
<dbReference type="Gene3D" id="1.20.5.340">
    <property type="match status" value="1"/>
</dbReference>
<reference evidence="8" key="1">
    <citation type="journal article" date="2020" name="Stud. Mycol.">
        <title>101 Dothideomycetes genomes: a test case for predicting lifestyles and emergence of pathogens.</title>
        <authorList>
            <person name="Haridas S."/>
            <person name="Albert R."/>
            <person name="Binder M."/>
            <person name="Bloem J."/>
            <person name="Labutti K."/>
            <person name="Salamov A."/>
            <person name="Andreopoulos B."/>
            <person name="Baker S."/>
            <person name="Barry K."/>
            <person name="Bills G."/>
            <person name="Bluhm B."/>
            <person name="Cannon C."/>
            <person name="Castanera R."/>
            <person name="Culley D."/>
            <person name="Daum C."/>
            <person name="Ezra D."/>
            <person name="Gonzalez J."/>
            <person name="Henrissat B."/>
            <person name="Kuo A."/>
            <person name="Liang C."/>
            <person name="Lipzen A."/>
            <person name="Lutzoni F."/>
            <person name="Magnuson J."/>
            <person name="Mondo S."/>
            <person name="Nolan M."/>
            <person name="Ohm R."/>
            <person name="Pangilinan J."/>
            <person name="Park H.-J."/>
            <person name="Ramirez L."/>
            <person name="Alfaro M."/>
            <person name="Sun H."/>
            <person name="Tritt A."/>
            <person name="Yoshinaga Y."/>
            <person name="Zwiers L.-H."/>
            <person name="Turgeon B."/>
            <person name="Goodwin S."/>
            <person name="Spatafora J."/>
            <person name="Crous P."/>
            <person name="Grigoriev I."/>
        </authorList>
    </citation>
    <scope>NUCLEOTIDE SEQUENCE</scope>
    <source>
        <strain evidence="8">CBS 130266</strain>
    </source>
</reference>
<feature type="chain" id="PRO_5040500980" description="Glucosidase 2 subunit beta" evidence="6">
    <location>
        <begin position="20"/>
        <end position="547"/>
    </location>
</feature>
<keyword evidence="4" id="KW-1015">Disulfide bond</keyword>
<evidence type="ECO:0000256" key="5">
    <source>
        <dbReference type="SAM" id="Coils"/>
    </source>
</evidence>
<dbReference type="InterPro" id="IPR039794">
    <property type="entry name" value="Gtb1-like"/>
</dbReference>
<accession>A0A9P4NKF3</accession>
<dbReference type="PROSITE" id="PS51914">
    <property type="entry name" value="MRH"/>
    <property type="match status" value="1"/>
</dbReference>
<keyword evidence="2 6" id="KW-0732">Signal</keyword>
<gene>
    <name evidence="8" type="ORF">EJ08DRAFT_617474</name>
</gene>
<dbReference type="PANTHER" id="PTHR12630:SF1">
    <property type="entry name" value="GLUCOSIDASE 2 SUBUNIT BETA"/>
    <property type="match status" value="1"/>
</dbReference>
<feature type="domain" description="MRH" evidence="7">
    <location>
        <begin position="419"/>
        <end position="533"/>
    </location>
</feature>
<keyword evidence="5" id="KW-0175">Coiled coil</keyword>
<dbReference type="GO" id="GO:0006491">
    <property type="term" value="P:N-glycan processing"/>
    <property type="evidence" value="ECO:0007669"/>
    <property type="project" value="TreeGrafter"/>
</dbReference>
<sequence length="547" mass="60544">MKVAHVVVIAIGAASHVIASSESPRPRGVGPEFGKHYKSAQSFKCINRPEIEIGKSQVNDDYCDCPDGSDEPGTAACAHLNNTLLALPGYYCKNKGHAPSYVPVSYVNDGACDHDLCCDGSDEWAGVGDKCSDRCAEIGKAWRKQNEQRQKALTNAAKRRKELLVDAERRKKEVEDRIKTLKTEVTGAEVKVEALEKEFADIERREKAKVVKAPKEGGKIGVLVSLAKGRTQELRSSLERVKAERDDAQTRLKELEDMLTQFHTDYNPNFNDEGVKRAVKAWEDYAARDKTPVQDVVNRDLTEILKDDGENGLDWAEFEGEHKESDIDVLYKFEEYLPASLRDWVDAKLRDLRIILIENGILPDPATAGGEESKAVVDARSALDAARNTLSSRNSDITNHEADLTKDYGPDGIFRALKDQCISADSGEYEYELCWMGNTAQKSKKGHGNTSLGTFTRFDTMVVDEDVPADGRGLGSGERIVMHYENGQHCWNGPARSSVIVMACAEKDEIWKVVEAEKCTYRYEVGTAAVCTDNGKNGAAAQKKDEL</sequence>
<dbReference type="Pfam" id="PF13015">
    <property type="entry name" value="PRKCSH_1"/>
    <property type="match status" value="1"/>
</dbReference>
<feature type="coiled-coil region" evidence="5">
    <location>
        <begin position="157"/>
        <end position="205"/>
    </location>
</feature>
<proteinExistence type="predicted"/>